<proteinExistence type="predicted"/>
<sequence>MENLNKDLILREKLAIERTYMANQTTFLSFLRTSMYFFVAGLTIGNLLKTENTEIMIVIFFSISFILLFTGVVNFIVHHRWIKRNTQHVGNYKMEYIKDKDGDRF</sequence>
<name>A0ABW4IBQ4_9SPHI</name>
<keyword evidence="4 5" id="KW-0472">Membrane</keyword>
<accession>A0ABW4IBQ4</accession>
<protein>
    <submittedName>
        <fullName evidence="7">DUF202 domain-containing protein</fullName>
    </submittedName>
</protein>
<evidence type="ECO:0000256" key="2">
    <source>
        <dbReference type="ARBA" id="ARBA00022692"/>
    </source>
</evidence>
<feature type="transmembrane region" description="Helical" evidence="5">
    <location>
        <begin position="21"/>
        <end position="43"/>
    </location>
</feature>
<evidence type="ECO:0000256" key="4">
    <source>
        <dbReference type="ARBA" id="ARBA00023136"/>
    </source>
</evidence>
<evidence type="ECO:0000256" key="1">
    <source>
        <dbReference type="ARBA" id="ARBA00004127"/>
    </source>
</evidence>
<evidence type="ECO:0000259" key="6">
    <source>
        <dbReference type="Pfam" id="PF02656"/>
    </source>
</evidence>
<gene>
    <name evidence="7" type="ORF">ACFSAH_09770</name>
</gene>
<dbReference type="Proteomes" id="UP001597118">
    <property type="component" value="Unassembled WGS sequence"/>
</dbReference>
<comment type="subcellular location">
    <subcellularLocation>
        <location evidence="1">Endomembrane system</location>
        <topology evidence="1">Multi-pass membrane protein</topology>
    </subcellularLocation>
</comment>
<evidence type="ECO:0000313" key="8">
    <source>
        <dbReference type="Proteomes" id="UP001597118"/>
    </source>
</evidence>
<comment type="caution">
    <text evidence="7">The sequence shown here is derived from an EMBL/GenBank/DDBJ whole genome shotgun (WGS) entry which is preliminary data.</text>
</comment>
<feature type="transmembrane region" description="Helical" evidence="5">
    <location>
        <begin position="55"/>
        <end position="77"/>
    </location>
</feature>
<feature type="domain" description="DUF202" evidence="6">
    <location>
        <begin position="18"/>
        <end position="80"/>
    </location>
</feature>
<evidence type="ECO:0000313" key="7">
    <source>
        <dbReference type="EMBL" id="MFD1630166.1"/>
    </source>
</evidence>
<evidence type="ECO:0000256" key="3">
    <source>
        <dbReference type="ARBA" id="ARBA00022989"/>
    </source>
</evidence>
<reference evidence="8" key="1">
    <citation type="journal article" date="2019" name="Int. J. Syst. Evol. Microbiol.">
        <title>The Global Catalogue of Microorganisms (GCM) 10K type strain sequencing project: providing services to taxonomists for standard genome sequencing and annotation.</title>
        <authorList>
            <consortium name="The Broad Institute Genomics Platform"/>
            <consortium name="The Broad Institute Genome Sequencing Center for Infectious Disease"/>
            <person name="Wu L."/>
            <person name="Ma J."/>
        </authorList>
    </citation>
    <scope>NUCLEOTIDE SEQUENCE [LARGE SCALE GENOMIC DNA]</scope>
    <source>
        <strain evidence="8">CCUG 53762</strain>
    </source>
</reference>
<keyword evidence="2 5" id="KW-0812">Transmembrane</keyword>
<dbReference type="RefSeq" id="WP_379662543.1">
    <property type="nucleotide sequence ID" value="NZ_JBHUDG010000015.1"/>
</dbReference>
<keyword evidence="8" id="KW-1185">Reference proteome</keyword>
<organism evidence="7 8">
    <name type="scientific">Pseudopedobacter beijingensis</name>
    <dbReference type="NCBI Taxonomy" id="1207056"/>
    <lineage>
        <taxon>Bacteria</taxon>
        <taxon>Pseudomonadati</taxon>
        <taxon>Bacteroidota</taxon>
        <taxon>Sphingobacteriia</taxon>
        <taxon>Sphingobacteriales</taxon>
        <taxon>Sphingobacteriaceae</taxon>
        <taxon>Pseudopedobacter</taxon>
    </lineage>
</organism>
<dbReference type="Pfam" id="PF02656">
    <property type="entry name" value="DUF202"/>
    <property type="match status" value="1"/>
</dbReference>
<dbReference type="InterPro" id="IPR003807">
    <property type="entry name" value="DUF202"/>
</dbReference>
<dbReference type="EMBL" id="JBHUDG010000015">
    <property type="protein sequence ID" value="MFD1630166.1"/>
    <property type="molecule type" value="Genomic_DNA"/>
</dbReference>
<evidence type="ECO:0000256" key="5">
    <source>
        <dbReference type="SAM" id="Phobius"/>
    </source>
</evidence>
<keyword evidence="3 5" id="KW-1133">Transmembrane helix</keyword>